<sequence>MADDEAAKVDATDKVDANDEADKGDKVKLLKDMLYEAVCQHGSDSRLFTQKDLVDLGVVPANDPILLLSLIQGLTDDKLLVASTGPTGICWRWRNREEAKKYTSLPNDETAMVYSVIDEAGADGIWNRTIKNRLNMHEAVVKNCIKYLETKGYIASMKNVEHPNKKMYIKANLAPSERATGGPWFTDGELDTAFIEELKRLVFEYIKTKSAYLGSQGGHRGDAASNVRAPKRGIIKGSGDSNGTRGNKRAATDMSMDEGANGKEASPVVAPRQRGGKVFLPLPAGYKKYPTVAEIARFINIEGITNNTTLSVPDVQQLVDVLYYDGLIEPVRVGARRGYRVTRPTRQSTVSFQPGMGLEVDMLGPEPRGNGLTEVPCGRCPVFELCGEGGPVSPSNCVYFVKWLDLEDAVEGAAKPTLIAAP</sequence>
<keyword evidence="5" id="KW-0539">Nucleus</keyword>
<dbReference type="GO" id="GO:0005737">
    <property type="term" value="C:cytoplasm"/>
    <property type="evidence" value="ECO:0007669"/>
    <property type="project" value="UniProtKB-ARBA"/>
</dbReference>
<proteinExistence type="inferred from homology"/>
<organism evidence="7 8">
    <name type="scientific">Echria macrotheca</name>
    <dbReference type="NCBI Taxonomy" id="438768"/>
    <lineage>
        <taxon>Eukaryota</taxon>
        <taxon>Fungi</taxon>
        <taxon>Dikarya</taxon>
        <taxon>Ascomycota</taxon>
        <taxon>Pezizomycotina</taxon>
        <taxon>Sordariomycetes</taxon>
        <taxon>Sordariomycetidae</taxon>
        <taxon>Sordariales</taxon>
        <taxon>Schizotheciaceae</taxon>
        <taxon>Echria</taxon>
    </lineage>
</organism>
<protein>
    <submittedName>
        <fullName evidence="7">DNA-directed RNA polymerase</fullName>
    </submittedName>
</protein>
<dbReference type="InterPro" id="IPR036388">
    <property type="entry name" value="WH-like_DNA-bd_sf"/>
</dbReference>
<keyword evidence="4" id="KW-0804">Transcription</keyword>
<evidence type="ECO:0000256" key="3">
    <source>
        <dbReference type="ARBA" id="ARBA00022478"/>
    </source>
</evidence>
<comment type="similarity">
    <text evidence="2">Belongs to the eukaryotic RPC34/RPC39 RNA polymerase subunit family.</text>
</comment>
<dbReference type="GO" id="GO:0005666">
    <property type="term" value="C:RNA polymerase III complex"/>
    <property type="evidence" value="ECO:0007669"/>
    <property type="project" value="InterPro"/>
</dbReference>
<dbReference type="InterPro" id="IPR036390">
    <property type="entry name" value="WH_DNA-bd_sf"/>
</dbReference>
<feature type="region of interest" description="Disordered" evidence="6">
    <location>
        <begin position="232"/>
        <end position="269"/>
    </location>
</feature>
<dbReference type="PIRSF" id="PIRSF028763">
    <property type="entry name" value="RNA_pol_Rpc34"/>
    <property type="match status" value="1"/>
</dbReference>
<reference evidence="7" key="1">
    <citation type="submission" date="2023-06" db="EMBL/GenBank/DDBJ databases">
        <title>Genome-scale phylogeny and comparative genomics of the fungal order Sordariales.</title>
        <authorList>
            <consortium name="Lawrence Berkeley National Laboratory"/>
            <person name="Hensen N."/>
            <person name="Bonometti L."/>
            <person name="Westerberg I."/>
            <person name="Brannstrom I.O."/>
            <person name="Guillou S."/>
            <person name="Cros-Aarteil S."/>
            <person name="Calhoun S."/>
            <person name="Haridas S."/>
            <person name="Kuo A."/>
            <person name="Mondo S."/>
            <person name="Pangilinan J."/>
            <person name="Riley R."/>
            <person name="Labutti K."/>
            <person name="Andreopoulos B."/>
            <person name="Lipzen A."/>
            <person name="Chen C."/>
            <person name="Yanf M."/>
            <person name="Daum C."/>
            <person name="Ng V."/>
            <person name="Clum A."/>
            <person name="Steindorff A."/>
            <person name="Ohm R."/>
            <person name="Martin F."/>
            <person name="Silar P."/>
            <person name="Natvig D."/>
            <person name="Lalanne C."/>
            <person name="Gautier V."/>
            <person name="Ament-Velasquez S.L."/>
            <person name="Kruys A."/>
            <person name="Hutchinson M.I."/>
            <person name="Powell A.J."/>
            <person name="Barry K."/>
            <person name="Miller A.N."/>
            <person name="Grigoriev I.V."/>
            <person name="Debuchy R."/>
            <person name="Gladieux P."/>
            <person name="Thoren M.H."/>
            <person name="Johannesson H."/>
        </authorList>
    </citation>
    <scope>NUCLEOTIDE SEQUENCE</scope>
    <source>
        <strain evidence="7">PSN4</strain>
    </source>
</reference>
<evidence type="ECO:0000313" key="8">
    <source>
        <dbReference type="Proteomes" id="UP001239445"/>
    </source>
</evidence>
<evidence type="ECO:0000256" key="4">
    <source>
        <dbReference type="ARBA" id="ARBA00023163"/>
    </source>
</evidence>
<accession>A0AAJ0F7D3</accession>
<dbReference type="SUPFAM" id="SSF46785">
    <property type="entry name" value="Winged helix' DNA-binding domain"/>
    <property type="match status" value="1"/>
</dbReference>
<evidence type="ECO:0000256" key="6">
    <source>
        <dbReference type="SAM" id="MobiDB-lite"/>
    </source>
</evidence>
<gene>
    <name evidence="7" type="ORF">QBC47DRAFT_377027</name>
</gene>
<dbReference type="GO" id="GO:0006383">
    <property type="term" value="P:transcription by RNA polymerase III"/>
    <property type="evidence" value="ECO:0007669"/>
    <property type="project" value="InterPro"/>
</dbReference>
<dbReference type="Pfam" id="PF05158">
    <property type="entry name" value="RNA_pol_Rpc34"/>
    <property type="match status" value="1"/>
</dbReference>
<dbReference type="PANTHER" id="PTHR12780">
    <property type="entry name" value="RNA POLYMERASE III DNA DIRECTED , 39KD SUBUNIT-RELATED"/>
    <property type="match status" value="1"/>
</dbReference>
<dbReference type="AlphaFoldDB" id="A0AAJ0F7D3"/>
<comment type="subcellular location">
    <subcellularLocation>
        <location evidence="1">Nucleus</location>
    </subcellularLocation>
</comment>
<name>A0AAJ0F7D3_9PEZI</name>
<evidence type="ECO:0000313" key="7">
    <source>
        <dbReference type="EMBL" id="KAK1757811.1"/>
    </source>
</evidence>
<dbReference type="EMBL" id="MU839830">
    <property type="protein sequence ID" value="KAK1757811.1"/>
    <property type="molecule type" value="Genomic_DNA"/>
</dbReference>
<comment type="caution">
    <text evidence="7">The sequence shown here is derived from an EMBL/GenBank/DDBJ whole genome shotgun (WGS) entry which is preliminary data.</text>
</comment>
<keyword evidence="3 7" id="KW-0240">DNA-directed RNA polymerase</keyword>
<keyword evidence="8" id="KW-1185">Reference proteome</keyword>
<dbReference type="GO" id="GO:0005654">
    <property type="term" value="C:nucleoplasm"/>
    <property type="evidence" value="ECO:0007669"/>
    <property type="project" value="UniProtKB-ARBA"/>
</dbReference>
<evidence type="ECO:0000256" key="2">
    <source>
        <dbReference type="ARBA" id="ARBA00011038"/>
    </source>
</evidence>
<dbReference type="Proteomes" id="UP001239445">
    <property type="component" value="Unassembled WGS sequence"/>
</dbReference>
<dbReference type="InterPro" id="IPR007832">
    <property type="entry name" value="RNA_pol_Rpc34"/>
</dbReference>
<evidence type="ECO:0000256" key="1">
    <source>
        <dbReference type="ARBA" id="ARBA00004123"/>
    </source>
</evidence>
<dbReference type="Gene3D" id="1.10.10.10">
    <property type="entry name" value="Winged helix-like DNA-binding domain superfamily/Winged helix DNA-binding domain"/>
    <property type="match status" value="1"/>
</dbReference>
<dbReference type="FunFam" id="1.10.10.10:FF:000116">
    <property type="entry name" value="DNA-directed RNA polymerase III subunit RPC6"/>
    <property type="match status" value="1"/>
</dbReference>
<evidence type="ECO:0000256" key="5">
    <source>
        <dbReference type="ARBA" id="ARBA00023242"/>
    </source>
</evidence>
<dbReference type="InterPro" id="IPR016049">
    <property type="entry name" value="RNA_pol_Rpc34-like"/>
</dbReference>